<dbReference type="EMBL" id="RBWV01000010">
    <property type="protein sequence ID" value="RKS77592.1"/>
    <property type="molecule type" value="Genomic_DNA"/>
</dbReference>
<evidence type="ECO:0000313" key="2">
    <source>
        <dbReference type="EMBL" id="RKS77592.1"/>
    </source>
</evidence>
<comment type="caution">
    <text evidence="2">The sequence shown here is derived from an EMBL/GenBank/DDBJ whole genome shotgun (WGS) entry which is preliminary data.</text>
</comment>
<reference evidence="2 3" key="1">
    <citation type="submission" date="2018-10" db="EMBL/GenBank/DDBJ databases">
        <title>Genomic Encyclopedia of Archaeal and Bacterial Type Strains, Phase II (KMG-II): from individual species to whole genera.</title>
        <authorList>
            <person name="Goeker M."/>
        </authorList>
    </citation>
    <scope>NUCLEOTIDE SEQUENCE [LARGE SCALE GENOMIC DNA]</scope>
    <source>
        <strain evidence="2 3">RP-AC37</strain>
    </source>
</reference>
<dbReference type="Pfam" id="PF13936">
    <property type="entry name" value="HTH_38"/>
    <property type="match status" value="1"/>
</dbReference>
<dbReference type="Gene3D" id="1.10.10.60">
    <property type="entry name" value="Homeodomain-like"/>
    <property type="match status" value="1"/>
</dbReference>
<dbReference type="InParanoid" id="A0A420XRV6"/>
<dbReference type="Proteomes" id="UP000281955">
    <property type="component" value="Unassembled WGS sequence"/>
</dbReference>
<gene>
    <name evidence="2" type="ORF">CLV35_1286</name>
</gene>
<proteinExistence type="predicted"/>
<keyword evidence="3" id="KW-1185">Reference proteome</keyword>
<sequence length="142" mass="15755">MSGTGVDVARVRELRDEGMSVRAIAAELGTSKSTVARLLRPPAVMKPEAPPVEPERYFRSVRTGGRWPDDRATVELFLAERWGRQVLVDASGRYFCSACQRLLDEAETLELGNGHAGTPGFGVRSRRWVQFGDEPVRVVGLW</sequence>
<name>A0A420XRV6_9ACTN</name>
<accession>A0A420XRV6</accession>
<organism evidence="2 3">
    <name type="scientific">Motilibacter peucedani</name>
    <dbReference type="NCBI Taxonomy" id="598650"/>
    <lineage>
        <taxon>Bacteria</taxon>
        <taxon>Bacillati</taxon>
        <taxon>Actinomycetota</taxon>
        <taxon>Actinomycetes</taxon>
        <taxon>Motilibacterales</taxon>
        <taxon>Motilibacteraceae</taxon>
        <taxon>Motilibacter</taxon>
    </lineage>
</organism>
<evidence type="ECO:0000313" key="3">
    <source>
        <dbReference type="Proteomes" id="UP000281955"/>
    </source>
</evidence>
<dbReference type="OrthoDB" id="4879274at2"/>
<protein>
    <submittedName>
        <fullName evidence="2">Helix-turn-helix protein</fullName>
    </submittedName>
</protein>
<evidence type="ECO:0000259" key="1">
    <source>
        <dbReference type="Pfam" id="PF13936"/>
    </source>
</evidence>
<dbReference type="AlphaFoldDB" id="A0A420XRV6"/>
<dbReference type="InterPro" id="IPR025246">
    <property type="entry name" value="IS30-like_HTH"/>
</dbReference>
<feature type="domain" description="Transposase IS30-like HTH" evidence="1">
    <location>
        <begin position="9"/>
        <end position="40"/>
    </location>
</feature>